<dbReference type="InterPro" id="IPR036010">
    <property type="entry name" value="2Fe-2S_ferredoxin-like_sf"/>
</dbReference>
<accession>A0A7Y9R1X6</accession>
<dbReference type="GO" id="GO:0051539">
    <property type="term" value="F:4 iron, 4 sulfur cluster binding"/>
    <property type="evidence" value="ECO:0007669"/>
    <property type="project" value="UniProtKB-KW"/>
</dbReference>
<evidence type="ECO:0000256" key="8">
    <source>
        <dbReference type="ARBA" id="ARBA00023014"/>
    </source>
</evidence>
<keyword evidence="6 12" id="KW-0560">Oxidoreductase</keyword>
<reference evidence="12 13" key="1">
    <citation type="submission" date="2020-07" db="EMBL/GenBank/DDBJ databases">
        <title>Genomic Encyclopedia of Archaeal and Bacterial Type Strains, Phase II (KMG-II): from individual species to whole genera.</title>
        <authorList>
            <person name="Goeker M."/>
        </authorList>
    </citation>
    <scope>NUCLEOTIDE SEQUENCE [LARGE SCALE GENOMIC DNA]</scope>
    <source>
        <strain evidence="12 13">DSM 21226</strain>
    </source>
</reference>
<comment type="similarity">
    <text evidence="3">Belongs to the complex I 75 kDa subunit family.</text>
</comment>
<dbReference type="PROSITE" id="PS00642">
    <property type="entry name" value="COMPLEX1_75K_2"/>
    <property type="match status" value="1"/>
</dbReference>
<dbReference type="EC" id="1.12.1.2" evidence="12"/>
<dbReference type="RefSeq" id="WP_246332609.1">
    <property type="nucleotide sequence ID" value="NZ_JACCFH010000001.1"/>
</dbReference>
<evidence type="ECO:0000313" key="12">
    <source>
        <dbReference type="EMBL" id="NYG34759.1"/>
    </source>
</evidence>
<comment type="cofactor">
    <cofactor evidence="2">
        <name>[4Fe-4S] cluster</name>
        <dbReference type="ChEBI" id="CHEBI:49883"/>
    </cofactor>
</comment>
<dbReference type="InterPro" id="IPR019574">
    <property type="entry name" value="NADH_UbQ_OxRdtase_Gsu_4Fe4S-bd"/>
</dbReference>
<proteinExistence type="inferred from homology"/>
<dbReference type="InterPro" id="IPR051349">
    <property type="entry name" value="Hydrogenase_assoc-protein"/>
</dbReference>
<keyword evidence="13" id="KW-1185">Reference proteome</keyword>
<name>A0A7Y9R1X6_9BURK</name>
<dbReference type="CDD" id="cd00207">
    <property type="entry name" value="fer2"/>
    <property type="match status" value="1"/>
</dbReference>
<dbReference type="Gene3D" id="3.30.70.20">
    <property type="match status" value="1"/>
</dbReference>
<evidence type="ECO:0000259" key="11">
    <source>
        <dbReference type="PROSITE" id="PS51839"/>
    </source>
</evidence>
<dbReference type="SUPFAM" id="SSF56770">
    <property type="entry name" value="HydA/Nqo6-like"/>
    <property type="match status" value="1"/>
</dbReference>
<dbReference type="PROSITE" id="PS51839">
    <property type="entry name" value="4FE4S_HC3"/>
    <property type="match status" value="1"/>
</dbReference>
<keyword evidence="4" id="KW-0004">4Fe-4S</keyword>
<dbReference type="GO" id="GO:0042773">
    <property type="term" value="P:ATP synthesis coupled electron transport"/>
    <property type="evidence" value="ECO:0007669"/>
    <property type="project" value="InterPro"/>
</dbReference>
<feature type="domain" description="4Fe-4S His(Cys)3-ligated-type" evidence="11">
    <location>
        <begin position="78"/>
        <end position="117"/>
    </location>
</feature>
<dbReference type="Pfam" id="PF01058">
    <property type="entry name" value="Oxidored_q6"/>
    <property type="match status" value="1"/>
</dbReference>
<evidence type="ECO:0000256" key="3">
    <source>
        <dbReference type="ARBA" id="ARBA00005404"/>
    </source>
</evidence>
<dbReference type="SMART" id="SM00929">
    <property type="entry name" value="NADH-G_4Fe-4S_3"/>
    <property type="match status" value="1"/>
</dbReference>
<dbReference type="Proteomes" id="UP000518288">
    <property type="component" value="Unassembled WGS sequence"/>
</dbReference>
<protein>
    <submittedName>
        <fullName evidence="12">[NiFe] hydrogenase diaphorase moiety small subunit</fullName>
        <ecNumber evidence="12">1.12.1.2</ecNumber>
    </submittedName>
</protein>
<comment type="cofactor">
    <cofactor evidence="1">
        <name>[3Fe-4S] cluster</name>
        <dbReference type="ChEBI" id="CHEBI:21137"/>
    </cofactor>
</comment>
<dbReference type="Pfam" id="PF13459">
    <property type="entry name" value="Fer4_15"/>
    <property type="match status" value="1"/>
</dbReference>
<dbReference type="PANTHER" id="PTHR42845">
    <property type="entry name" value="COENZYME F420-REDUCING HYDROGENASE, GAMMA SUBUNIT"/>
    <property type="match status" value="1"/>
</dbReference>
<dbReference type="Pfam" id="PF10588">
    <property type="entry name" value="NADH-G_4Fe-4S_3"/>
    <property type="match status" value="1"/>
</dbReference>
<dbReference type="PROSITE" id="PS51085">
    <property type="entry name" value="2FE2S_FER_2"/>
    <property type="match status" value="1"/>
</dbReference>
<dbReference type="InterPro" id="IPR001041">
    <property type="entry name" value="2Fe-2S_ferredoxin-type"/>
</dbReference>
<evidence type="ECO:0000256" key="5">
    <source>
        <dbReference type="ARBA" id="ARBA00022723"/>
    </source>
</evidence>
<dbReference type="InterPro" id="IPR000283">
    <property type="entry name" value="NADH_UbQ_OxRdtase_75kDa_su_CS"/>
</dbReference>
<dbReference type="SUPFAM" id="SSF54292">
    <property type="entry name" value="2Fe-2S ferredoxin-like"/>
    <property type="match status" value="1"/>
</dbReference>
<keyword evidence="5" id="KW-0479">Metal-binding</keyword>
<dbReference type="InterPro" id="IPR006137">
    <property type="entry name" value="NADH_UbQ_OxRdtase-like_20kDa"/>
</dbReference>
<evidence type="ECO:0000256" key="7">
    <source>
        <dbReference type="ARBA" id="ARBA00023004"/>
    </source>
</evidence>
<dbReference type="AlphaFoldDB" id="A0A7Y9R1X6"/>
<evidence type="ECO:0000313" key="13">
    <source>
        <dbReference type="Proteomes" id="UP000518288"/>
    </source>
</evidence>
<keyword evidence="8" id="KW-0411">Iron-sulfur</keyword>
<evidence type="ECO:0000256" key="2">
    <source>
        <dbReference type="ARBA" id="ARBA00001966"/>
    </source>
</evidence>
<dbReference type="InterPro" id="IPR037024">
    <property type="entry name" value="NiFe_Hase_small_N_sf"/>
</dbReference>
<dbReference type="GO" id="GO:0051538">
    <property type="term" value="F:3 iron, 4 sulfur cluster binding"/>
    <property type="evidence" value="ECO:0007669"/>
    <property type="project" value="UniProtKB-KW"/>
</dbReference>
<dbReference type="SUPFAM" id="SSF54862">
    <property type="entry name" value="4Fe-4S ferredoxins"/>
    <property type="match status" value="1"/>
</dbReference>
<evidence type="ECO:0000256" key="1">
    <source>
        <dbReference type="ARBA" id="ARBA00001927"/>
    </source>
</evidence>
<evidence type="ECO:0000256" key="4">
    <source>
        <dbReference type="ARBA" id="ARBA00022485"/>
    </source>
</evidence>
<dbReference type="PANTHER" id="PTHR42845:SF1">
    <property type="entry name" value="HYDROGENASE SMALL SUBUNIT"/>
    <property type="match status" value="1"/>
</dbReference>
<dbReference type="EMBL" id="JACCFH010000001">
    <property type="protein sequence ID" value="NYG34759.1"/>
    <property type="molecule type" value="Genomic_DNA"/>
</dbReference>
<feature type="domain" description="2Fe-2S ferredoxin-type" evidence="10">
    <location>
        <begin position="1"/>
        <end position="78"/>
    </location>
</feature>
<dbReference type="Pfam" id="PF13510">
    <property type="entry name" value="Fer2_4"/>
    <property type="match status" value="1"/>
</dbReference>
<dbReference type="GO" id="GO:0047985">
    <property type="term" value="F:hydrogen dehydrogenase activity"/>
    <property type="evidence" value="ECO:0007669"/>
    <property type="project" value="UniProtKB-EC"/>
</dbReference>
<dbReference type="PROSITE" id="PS00641">
    <property type="entry name" value="COMPLEX1_75K_1"/>
    <property type="match status" value="1"/>
</dbReference>
<gene>
    <name evidence="12" type="ORF">BDD16_003745</name>
</gene>
<organism evidence="12 13">
    <name type="scientific">Sphaerotilus montanus</name>
    <dbReference type="NCBI Taxonomy" id="522889"/>
    <lineage>
        <taxon>Bacteria</taxon>
        <taxon>Pseudomonadati</taxon>
        <taxon>Pseudomonadota</taxon>
        <taxon>Betaproteobacteria</taxon>
        <taxon>Burkholderiales</taxon>
        <taxon>Sphaerotilaceae</taxon>
        <taxon>Sphaerotilus</taxon>
    </lineage>
</organism>
<dbReference type="GO" id="GO:0008137">
    <property type="term" value="F:NADH dehydrogenase (ubiquinone) activity"/>
    <property type="evidence" value="ECO:0007669"/>
    <property type="project" value="InterPro"/>
</dbReference>
<evidence type="ECO:0000259" key="10">
    <source>
        <dbReference type="PROSITE" id="PS51085"/>
    </source>
</evidence>
<evidence type="ECO:0000256" key="6">
    <source>
        <dbReference type="ARBA" id="ARBA00023002"/>
    </source>
</evidence>
<comment type="caution">
    <text evidence="12">The sequence shown here is derived from an EMBL/GenBank/DDBJ whole genome shotgun (WGS) entry which is preliminary data.</text>
</comment>
<evidence type="ECO:0000256" key="9">
    <source>
        <dbReference type="ARBA" id="ARBA00023291"/>
    </source>
</evidence>
<dbReference type="Gene3D" id="3.40.50.700">
    <property type="entry name" value="NADH:ubiquinone oxidoreductase-like, 20kDa subunit"/>
    <property type="match status" value="1"/>
</dbReference>
<dbReference type="GO" id="GO:0016020">
    <property type="term" value="C:membrane"/>
    <property type="evidence" value="ECO:0007669"/>
    <property type="project" value="InterPro"/>
</dbReference>
<keyword evidence="9" id="KW-0003">3Fe-4S</keyword>
<dbReference type="Gene3D" id="3.10.20.740">
    <property type="match status" value="1"/>
</dbReference>
<keyword evidence="7" id="KW-0408">Iron</keyword>
<sequence length="426" mass="45633">MTPTPVLLDGIALPFTEGETLMQASVRAGRPIPHLCWHEGLAPHASCRLCVVRVDGRMSAACATRAAAGQVVESEVPDLQARRRALLQMLFVEGNHFCPSCEKSGSCHLQGTAYDAGMLGPHWEEFYPSRAVDASHPDVLLDRNRCILCGLCVRASREVDGKGVFEIGGHGIGAHLVVDAPDGRLGSSTLRLNDLAARICPAGALMPKRIGFAIPIGQRPHDVSPEPFTARPEPASVAPPGVPPPRKPRIATVSLAGCFGCHMSLLDTDERLLTLVDVVELDRSPLTDLKHVSSLGDCDIGLIEGGLCNNENVEVLREFRARCKVLVAVGACAVNGGLPAQRNALDVQDLLQSVYLTDPGLSPGARIPDDPELPLLLANVHPLHEVVRIDHVLPGCPPTADAIWQLLTALLDGRTPQLTRAELRYD</sequence>
<dbReference type="GO" id="GO:0046872">
    <property type="term" value="F:metal ion binding"/>
    <property type="evidence" value="ECO:0007669"/>
    <property type="project" value="UniProtKB-KW"/>
</dbReference>